<reference evidence="1 2" key="1">
    <citation type="journal article" date="2015" name="Genome Announc.">
        <title>Draft Genome Sequence of the Terrestrial Cyanobacterium Scytonema millei VB511283, Isolated from Eastern India.</title>
        <authorList>
            <person name="Sen D."/>
            <person name="Chandrababunaidu M.M."/>
            <person name="Singh D."/>
            <person name="Sanghi N."/>
            <person name="Ghorai A."/>
            <person name="Mishra G.P."/>
            <person name="Madduluri M."/>
            <person name="Adhikary S.P."/>
            <person name="Tripathy S."/>
        </authorList>
    </citation>
    <scope>NUCLEOTIDE SEQUENCE [LARGE SCALE GENOMIC DNA]</scope>
    <source>
        <strain evidence="1 2">VB511283</strain>
    </source>
</reference>
<name>A0A9X5E7S2_9CYAN</name>
<dbReference type="RefSeq" id="WP_039716094.1">
    <property type="nucleotide sequence ID" value="NZ_JTJC03000005.1"/>
</dbReference>
<dbReference type="AlphaFoldDB" id="A0A9X5E7S2"/>
<gene>
    <name evidence="1" type="ORF">QH73_0017645</name>
</gene>
<accession>A0A9X5E7S2</accession>
<protein>
    <submittedName>
        <fullName evidence="1">GIY-YIG nuclease family protein</fullName>
    </submittedName>
</protein>
<comment type="caution">
    <text evidence="1">The sequence shown here is derived from an EMBL/GenBank/DDBJ whole genome shotgun (WGS) entry which is preliminary data.</text>
</comment>
<evidence type="ECO:0000313" key="2">
    <source>
        <dbReference type="Proteomes" id="UP000031532"/>
    </source>
</evidence>
<organism evidence="1 2">
    <name type="scientific">Scytonema millei VB511283</name>
    <dbReference type="NCBI Taxonomy" id="1245923"/>
    <lineage>
        <taxon>Bacteria</taxon>
        <taxon>Bacillati</taxon>
        <taxon>Cyanobacteriota</taxon>
        <taxon>Cyanophyceae</taxon>
        <taxon>Nostocales</taxon>
        <taxon>Scytonemataceae</taxon>
        <taxon>Scytonema</taxon>
    </lineage>
</organism>
<sequence>MTPLTDLEITPYIDADGQLPAQYQGKVGVYAIFDSDKVLQYIGYSRDVYLSLQQHLVRQLQKCYWLKIETIDRPNRTVLENIRQEWIEENGSLPPGNGADETVWTQPIDAKLSLTSEEQKSLADGDELTQMKILKTAARRVEAEILSQLQTRGLQMQLRFNPKLKEQGLLDLK</sequence>
<dbReference type="EMBL" id="JTJC03000005">
    <property type="protein sequence ID" value="NHC36443.1"/>
    <property type="molecule type" value="Genomic_DNA"/>
</dbReference>
<evidence type="ECO:0000313" key="1">
    <source>
        <dbReference type="EMBL" id="NHC36443.1"/>
    </source>
</evidence>
<dbReference type="InterPro" id="IPR049578">
    <property type="entry name" value="CAXIP1-like_GIY-YIG_dom"/>
</dbReference>
<keyword evidence="2" id="KW-1185">Reference proteome</keyword>
<dbReference type="CDD" id="cd10450">
    <property type="entry name" value="GIY-YIG_AtGrxS16_like"/>
    <property type="match status" value="1"/>
</dbReference>
<dbReference type="Proteomes" id="UP000031532">
    <property type="component" value="Unassembled WGS sequence"/>
</dbReference>
<proteinExistence type="predicted"/>
<dbReference type="OrthoDB" id="424286at2"/>